<feature type="transmembrane region" description="Helical" evidence="1">
    <location>
        <begin position="143"/>
        <end position="164"/>
    </location>
</feature>
<feature type="transmembrane region" description="Helical" evidence="1">
    <location>
        <begin position="686"/>
        <end position="710"/>
    </location>
</feature>
<organism evidence="2 3">
    <name type="scientific">Entomospira entomophila</name>
    <dbReference type="NCBI Taxonomy" id="2719988"/>
    <lineage>
        <taxon>Bacteria</taxon>
        <taxon>Pseudomonadati</taxon>
        <taxon>Spirochaetota</taxon>
        <taxon>Spirochaetia</taxon>
        <taxon>Spirochaetales</taxon>
        <taxon>Spirochaetaceae</taxon>
        <taxon>Entomospira</taxon>
    </lineage>
</organism>
<dbReference type="EMBL" id="JAATLJ010000001">
    <property type="protein sequence ID" value="NIZ41182.1"/>
    <property type="molecule type" value="Genomic_DNA"/>
</dbReference>
<dbReference type="RefSeq" id="WP_167700751.1">
    <property type="nucleotide sequence ID" value="NZ_CP118174.1"/>
</dbReference>
<accession>A0A968GAY7</accession>
<dbReference type="InterPro" id="IPR036163">
    <property type="entry name" value="HMA_dom_sf"/>
</dbReference>
<feature type="transmembrane region" description="Helical" evidence="1">
    <location>
        <begin position="330"/>
        <end position="347"/>
    </location>
</feature>
<reference evidence="2 3" key="1">
    <citation type="submission" date="2020-03" db="EMBL/GenBank/DDBJ databases">
        <title>Spirochaetal bacteria isolated from arthropods constitute a novel genus Entomospira genus novum within the order Spirochaetales.</title>
        <authorList>
            <person name="Grana-Miraglia L."/>
            <person name="Sikutova S."/>
            <person name="Fingerle V."/>
            <person name="Sing A."/>
            <person name="Castillo-Ramirez S."/>
            <person name="Margos G."/>
            <person name="Rudolf I."/>
        </authorList>
    </citation>
    <scope>NUCLEOTIDE SEQUENCE [LARGE SCALE GENOMIC DNA]</scope>
    <source>
        <strain evidence="2 3">BR193</strain>
    </source>
</reference>
<sequence>MGAQEVYVQVSNLHQRDIRKHIQQSLYKIDGVDALDCNDEGHHIYFRIDEDRVSRKTILEVIRNAGGHVVSLRSRYPYRAVNYPWFHTLLALYMVYAVMHIFEYHTPLKSSWFSVLQAMLLLFVYVGYLRIRKSMRVAMIVDESLILFRYIGFGWLGLVVLFIMQHVQLRSDYLDSMLMTILHAWFLSHSMIAICFIRYRIRLQQKPSVWIETKVHSFATSVMIGQARYAQSPIVMIPGDRFRLEQSQEVLPVDARLISPFCYVRIDGIRIRVWRGQRILAGTVIESEDTLFEATTDFASSILMREKGKYTPSTHLQRGVSPLAIPTHQVWSYWIFYLTILIASWSMQEYITFSEMVRWVWVSMILLSLGAFWIPYWQWILRIVGYRIFQDDIARLGIISDKGDLYSRAKERKTFWIHLRAFPLVADWAQAGIVCSDAILPVMREILSQIKDCECPEIAENLVDDVKMVLWREEMKIHHHTGTYQAVFIDDVDGLVGSEVNDAYDAERHHRYEIFDGKNQSLGYLLVPLVLSEMLKTLITRAIRSQWIVVLAGDMSQRMINDLAREVGVLEAYGNCDDTRLEVLLHKHMNKEQPLITITPPSFTHSSLKTNSAFLEIRELQYKEQDAIGNIAYLEKFEINRILTFMYLLQNFDVYYRYFSKVLAFIVFLVYTVAIAYIIFTHQNLVGLSMIVAIVGVVSIMGFHHFYIWYRRRAQRTVHKQ</sequence>
<keyword evidence="1" id="KW-0472">Membrane</keyword>
<evidence type="ECO:0000313" key="2">
    <source>
        <dbReference type="EMBL" id="NIZ41182.1"/>
    </source>
</evidence>
<evidence type="ECO:0000256" key="1">
    <source>
        <dbReference type="SAM" id="Phobius"/>
    </source>
</evidence>
<name>A0A968GAY7_9SPIO</name>
<protein>
    <submittedName>
        <fullName evidence="2">Uncharacterized protein</fullName>
    </submittedName>
</protein>
<comment type="caution">
    <text evidence="2">The sequence shown here is derived from an EMBL/GenBank/DDBJ whole genome shotgun (WGS) entry which is preliminary data.</text>
</comment>
<dbReference type="Proteomes" id="UP000711995">
    <property type="component" value="Unassembled WGS sequence"/>
</dbReference>
<feature type="transmembrane region" description="Helical" evidence="1">
    <location>
        <begin position="111"/>
        <end position="131"/>
    </location>
</feature>
<dbReference type="AlphaFoldDB" id="A0A968GAY7"/>
<feature type="transmembrane region" description="Helical" evidence="1">
    <location>
        <begin position="359"/>
        <end position="377"/>
    </location>
</feature>
<proteinExistence type="predicted"/>
<gene>
    <name evidence="2" type="ORF">HCT14_06660</name>
</gene>
<feature type="transmembrane region" description="Helical" evidence="1">
    <location>
        <begin position="662"/>
        <end position="680"/>
    </location>
</feature>
<keyword evidence="1" id="KW-0812">Transmembrane</keyword>
<dbReference type="SUPFAM" id="SSF55008">
    <property type="entry name" value="HMA, heavy metal-associated domain"/>
    <property type="match status" value="1"/>
</dbReference>
<evidence type="ECO:0000313" key="3">
    <source>
        <dbReference type="Proteomes" id="UP000711995"/>
    </source>
</evidence>
<feature type="transmembrane region" description="Helical" evidence="1">
    <location>
        <begin position="80"/>
        <end position="99"/>
    </location>
</feature>
<keyword evidence="3" id="KW-1185">Reference proteome</keyword>
<dbReference type="GO" id="GO:0046872">
    <property type="term" value="F:metal ion binding"/>
    <property type="evidence" value="ECO:0007669"/>
    <property type="project" value="InterPro"/>
</dbReference>
<keyword evidence="1" id="KW-1133">Transmembrane helix</keyword>
<feature type="transmembrane region" description="Helical" evidence="1">
    <location>
        <begin position="176"/>
        <end position="197"/>
    </location>
</feature>